<feature type="transmembrane region" description="Helical" evidence="1">
    <location>
        <begin position="33"/>
        <end position="51"/>
    </location>
</feature>
<keyword evidence="1" id="KW-0812">Transmembrane</keyword>
<keyword evidence="1" id="KW-1133">Transmembrane helix</keyword>
<keyword evidence="3" id="KW-1185">Reference proteome</keyword>
<evidence type="ECO:0000256" key="1">
    <source>
        <dbReference type="SAM" id="Phobius"/>
    </source>
</evidence>
<proteinExistence type="predicted"/>
<evidence type="ECO:0000313" key="3">
    <source>
        <dbReference type="Proteomes" id="UP000248536"/>
    </source>
</evidence>
<evidence type="ECO:0000313" key="2">
    <source>
        <dbReference type="EMBL" id="AWX46298.1"/>
    </source>
</evidence>
<dbReference type="RefSeq" id="WP_112379591.1">
    <property type="nucleotide sequence ID" value="NZ_CP030104.1"/>
</dbReference>
<dbReference type="OrthoDB" id="1367298at2"/>
<gene>
    <name evidence="2" type="ORF">HME9304_03331</name>
</gene>
<name>A0A2Z4LY62_9FLAO</name>
<reference evidence="2 3" key="1">
    <citation type="submission" date="2018-06" db="EMBL/GenBank/DDBJ databases">
        <title>Spongiibacterium sp. HME9304 Genome sequencing and assembly.</title>
        <authorList>
            <person name="Kang H."/>
            <person name="Kim H."/>
            <person name="Joh K."/>
        </authorList>
    </citation>
    <scope>NUCLEOTIDE SEQUENCE [LARGE SCALE GENOMIC DNA]</scope>
    <source>
        <strain evidence="2 3">HME9304</strain>
    </source>
</reference>
<dbReference type="KEGG" id="spon:HME9304_03331"/>
<keyword evidence="1" id="KW-0472">Membrane</keyword>
<dbReference type="Proteomes" id="UP000248536">
    <property type="component" value="Chromosome"/>
</dbReference>
<dbReference type="AlphaFoldDB" id="A0A2Z4LY62"/>
<accession>A0A2Z4LY62</accession>
<protein>
    <submittedName>
        <fullName evidence="2">Uncharacterized protein</fullName>
    </submittedName>
</protein>
<dbReference type="EMBL" id="CP030104">
    <property type="protein sequence ID" value="AWX46298.1"/>
    <property type="molecule type" value="Genomic_DNA"/>
</dbReference>
<organism evidence="2 3">
    <name type="scientific">Flagellimonas maritima</name>
    <dbReference type="NCBI Taxonomy" id="1383885"/>
    <lineage>
        <taxon>Bacteria</taxon>
        <taxon>Pseudomonadati</taxon>
        <taxon>Bacteroidota</taxon>
        <taxon>Flavobacteriia</taxon>
        <taxon>Flavobacteriales</taxon>
        <taxon>Flavobacteriaceae</taxon>
        <taxon>Flagellimonas</taxon>
    </lineage>
</organism>
<sequence>MKFSAMNWLALTTLILVTVTIFASMNMAFNWVFYLTVFGQTMLVITVYKVLTDDYTTDKTFKDFYEDKPISRNE</sequence>